<dbReference type="InParanoid" id="A0A0P8Y7W6"/>
<keyword evidence="4" id="KW-1185">Reference proteome</keyword>
<dbReference type="GO" id="GO:0006888">
    <property type="term" value="P:endoplasmic reticulum to Golgi vesicle-mediated transport"/>
    <property type="evidence" value="ECO:0007669"/>
    <property type="project" value="TreeGrafter"/>
</dbReference>
<organism evidence="3 4">
    <name type="scientific">Drosophila ananassae</name>
    <name type="common">Fruit fly</name>
    <dbReference type="NCBI Taxonomy" id="7217"/>
    <lineage>
        <taxon>Eukaryota</taxon>
        <taxon>Metazoa</taxon>
        <taxon>Ecdysozoa</taxon>
        <taxon>Arthropoda</taxon>
        <taxon>Hexapoda</taxon>
        <taxon>Insecta</taxon>
        <taxon>Pterygota</taxon>
        <taxon>Neoptera</taxon>
        <taxon>Endopterygota</taxon>
        <taxon>Diptera</taxon>
        <taxon>Brachycera</taxon>
        <taxon>Muscomorpha</taxon>
        <taxon>Ephydroidea</taxon>
        <taxon>Drosophilidae</taxon>
        <taxon>Drosophila</taxon>
        <taxon>Sophophora</taxon>
    </lineage>
</organism>
<dbReference type="GeneID" id="26514584"/>
<dbReference type="EMBL" id="CH902628">
    <property type="protein sequence ID" value="KPU75343.1"/>
    <property type="molecule type" value="Genomic_DNA"/>
</dbReference>
<dbReference type="AlphaFoldDB" id="A0A0P8Y7W6"/>
<dbReference type="FunFam" id="1.10.8.1310:FF:000001">
    <property type="entry name" value="TBC1 domain family, member 20"/>
    <property type="match status" value="1"/>
</dbReference>
<evidence type="ECO:0000313" key="4">
    <source>
        <dbReference type="Proteomes" id="UP000007801"/>
    </source>
</evidence>
<dbReference type="InterPro" id="IPR035969">
    <property type="entry name" value="Rab-GAP_TBC_sf"/>
</dbReference>
<protein>
    <submittedName>
        <fullName evidence="3">Uncharacterized protein, isoform B</fullName>
    </submittedName>
</protein>
<dbReference type="STRING" id="7217.A0A0P8Y7W6"/>
<dbReference type="InterPro" id="IPR045913">
    <property type="entry name" value="TBC20/Gyp8-like"/>
</dbReference>
<gene>
    <name evidence="3" type="primary">Dana\GF27175</name>
    <name evidence="3" type="ORF">GF27175</name>
</gene>
<feature type="domain" description="Rab-GAP TBC" evidence="2">
    <location>
        <begin position="59"/>
        <end position="245"/>
    </location>
</feature>
<dbReference type="PROSITE" id="PS50086">
    <property type="entry name" value="TBC_RABGAP"/>
    <property type="match status" value="1"/>
</dbReference>
<dbReference type="SMR" id="A0A0P8Y7W6"/>
<keyword evidence="1" id="KW-0343">GTPase activation</keyword>
<dbReference type="PANTHER" id="PTHR20913:SF7">
    <property type="entry name" value="RE60063P"/>
    <property type="match status" value="1"/>
</dbReference>
<dbReference type="OrthoDB" id="206700at2759"/>
<dbReference type="InterPro" id="IPR000195">
    <property type="entry name" value="Rab-GAP-TBC_dom"/>
</dbReference>
<dbReference type="GO" id="GO:0005096">
    <property type="term" value="F:GTPase activator activity"/>
    <property type="evidence" value="ECO:0007669"/>
    <property type="project" value="UniProtKB-KW"/>
</dbReference>
<dbReference type="PANTHER" id="PTHR20913">
    <property type="entry name" value="TBC1 DOMAIN FAMILY MEMBER 20/GTPASE"/>
    <property type="match status" value="1"/>
</dbReference>
<sequence length="387" mass="45008">MNDVEVIKSDQPPLSFEIVPESSEELQKRIKIEKIISNSFNQNISLEVLKLLSISSFGLVNDNLRRILWPCLAGVDASMLERVPSLNEFQNHHEYNQVVLDVNRSLKRFPPGIPYKQRIALQDQLTVLILRVIKKYPNLRYYQGYHDVAVTFLLVAGEEVAYAIMDKLSTTHFSECMQETMEATQKRLMFIWPVIKFENAELYEFLQSSSVGTLFSLPWYLTWFGHSLNSYKTVVRLYDYFLASPIYTPIFLTAAILLHRCKEILEEDCDMAAVHCLISRLPEDLPFEDLIKASTKLYAKYSLEFLENEVEKLMHQEREQRLMEEKMLLERRKKITRSVIKPPNFDINRWFSNILTSKSVLLTTAISLVVGVCAYYYKNQYLAAGIS</sequence>
<name>A0A0P8Y7W6_DROAN</name>
<dbReference type="FunCoup" id="A0A0P8Y7W6">
    <property type="interactions" value="1710"/>
</dbReference>
<dbReference type="SMART" id="SM00164">
    <property type="entry name" value="TBC"/>
    <property type="match status" value="1"/>
</dbReference>
<dbReference type="SUPFAM" id="SSF47923">
    <property type="entry name" value="Ypt/Rab-GAP domain of gyp1p"/>
    <property type="match status" value="2"/>
</dbReference>
<reference evidence="3 4" key="1">
    <citation type="journal article" date="2007" name="Nature">
        <title>Evolution of genes and genomes on the Drosophila phylogeny.</title>
        <authorList>
            <consortium name="Drosophila 12 Genomes Consortium"/>
            <person name="Clark A.G."/>
            <person name="Eisen M.B."/>
            <person name="Smith D.R."/>
            <person name="Bergman C.M."/>
            <person name="Oliver B."/>
            <person name="Markow T.A."/>
            <person name="Kaufman T.C."/>
            <person name="Kellis M."/>
            <person name="Gelbart W."/>
            <person name="Iyer V.N."/>
            <person name="Pollard D.A."/>
            <person name="Sackton T.B."/>
            <person name="Larracuente A.M."/>
            <person name="Singh N.D."/>
            <person name="Abad J.P."/>
            <person name="Abt D.N."/>
            <person name="Adryan B."/>
            <person name="Aguade M."/>
            <person name="Akashi H."/>
            <person name="Anderson W.W."/>
            <person name="Aquadro C.F."/>
            <person name="Ardell D.H."/>
            <person name="Arguello R."/>
            <person name="Artieri C.G."/>
            <person name="Barbash D.A."/>
            <person name="Barker D."/>
            <person name="Barsanti P."/>
            <person name="Batterham P."/>
            <person name="Batzoglou S."/>
            <person name="Begun D."/>
            <person name="Bhutkar A."/>
            <person name="Blanco E."/>
            <person name="Bosak S.A."/>
            <person name="Bradley R.K."/>
            <person name="Brand A.D."/>
            <person name="Brent M.R."/>
            <person name="Brooks A.N."/>
            <person name="Brown R.H."/>
            <person name="Butlin R.K."/>
            <person name="Caggese C."/>
            <person name="Calvi B.R."/>
            <person name="Bernardo de Carvalho A."/>
            <person name="Caspi A."/>
            <person name="Castrezana S."/>
            <person name="Celniker S.E."/>
            <person name="Chang J.L."/>
            <person name="Chapple C."/>
            <person name="Chatterji S."/>
            <person name="Chinwalla A."/>
            <person name="Civetta A."/>
            <person name="Clifton S.W."/>
            <person name="Comeron J.M."/>
            <person name="Costello J.C."/>
            <person name="Coyne J.A."/>
            <person name="Daub J."/>
            <person name="David R.G."/>
            <person name="Delcher A.L."/>
            <person name="Delehaunty K."/>
            <person name="Do C.B."/>
            <person name="Ebling H."/>
            <person name="Edwards K."/>
            <person name="Eickbush T."/>
            <person name="Evans J.D."/>
            <person name="Filipski A."/>
            <person name="Findeiss S."/>
            <person name="Freyhult E."/>
            <person name="Fulton L."/>
            <person name="Fulton R."/>
            <person name="Garcia A.C."/>
            <person name="Gardiner A."/>
            <person name="Garfield D.A."/>
            <person name="Garvin B.E."/>
            <person name="Gibson G."/>
            <person name="Gilbert D."/>
            <person name="Gnerre S."/>
            <person name="Godfrey J."/>
            <person name="Good R."/>
            <person name="Gotea V."/>
            <person name="Gravely B."/>
            <person name="Greenberg A.J."/>
            <person name="Griffiths-Jones S."/>
            <person name="Gross S."/>
            <person name="Guigo R."/>
            <person name="Gustafson E.A."/>
            <person name="Haerty W."/>
            <person name="Hahn M.W."/>
            <person name="Halligan D.L."/>
            <person name="Halpern A.L."/>
            <person name="Halter G.M."/>
            <person name="Han M.V."/>
            <person name="Heger A."/>
            <person name="Hillier L."/>
            <person name="Hinrichs A.S."/>
            <person name="Holmes I."/>
            <person name="Hoskins R.A."/>
            <person name="Hubisz M.J."/>
            <person name="Hultmark D."/>
            <person name="Huntley M.A."/>
            <person name="Jaffe D.B."/>
            <person name="Jagadeeshan S."/>
            <person name="Jeck W.R."/>
            <person name="Johnson J."/>
            <person name="Jones C.D."/>
            <person name="Jordan W.C."/>
            <person name="Karpen G.H."/>
            <person name="Kataoka E."/>
            <person name="Keightley P.D."/>
            <person name="Kheradpour P."/>
            <person name="Kirkness E.F."/>
            <person name="Koerich L.B."/>
            <person name="Kristiansen K."/>
            <person name="Kudrna D."/>
            <person name="Kulathinal R.J."/>
            <person name="Kumar S."/>
            <person name="Kwok R."/>
            <person name="Lander E."/>
            <person name="Langley C.H."/>
            <person name="Lapoint R."/>
            <person name="Lazzaro B.P."/>
            <person name="Lee S.J."/>
            <person name="Levesque L."/>
            <person name="Li R."/>
            <person name="Lin C.F."/>
            <person name="Lin M.F."/>
            <person name="Lindblad-Toh K."/>
            <person name="Llopart A."/>
            <person name="Long M."/>
            <person name="Low L."/>
            <person name="Lozovsky E."/>
            <person name="Lu J."/>
            <person name="Luo M."/>
            <person name="Machado C.A."/>
            <person name="Makalowski W."/>
            <person name="Marzo M."/>
            <person name="Matsuda M."/>
            <person name="Matzkin L."/>
            <person name="McAllister B."/>
            <person name="McBride C.S."/>
            <person name="McKernan B."/>
            <person name="McKernan K."/>
            <person name="Mendez-Lago M."/>
            <person name="Minx P."/>
            <person name="Mollenhauer M.U."/>
            <person name="Montooth K."/>
            <person name="Mount S.M."/>
            <person name="Mu X."/>
            <person name="Myers E."/>
            <person name="Negre B."/>
            <person name="Newfeld S."/>
            <person name="Nielsen R."/>
            <person name="Noor M.A."/>
            <person name="O'Grady P."/>
            <person name="Pachter L."/>
            <person name="Papaceit M."/>
            <person name="Parisi M.J."/>
            <person name="Parisi M."/>
            <person name="Parts L."/>
            <person name="Pedersen J.S."/>
            <person name="Pesole G."/>
            <person name="Phillippy A.M."/>
            <person name="Ponting C.P."/>
            <person name="Pop M."/>
            <person name="Porcelli D."/>
            <person name="Powell J.R."/>
            <person name="Prohaska S."/>
            <person name="Pruitt K."/>
            <person name="Puig M."/>
            <person name="Quesneville H."/>
            <person name="Ram K.R."/>
            <person name="Rand D."/>
            <person name="Rasmussen M.D."/>
            <person name="Reed L.K."/>
            <person name="Reenan R."/>
            <person name="Reily A."/>
            <person name="Remington K.A."/>
            <person name="Rieger T.T."/>
            <person name="Ritchie M.G."/>
            <person name="Robin C."/>
            <person name="Rogers Y.H."/>
            <person name="Rohde C."/>
            <person name="Rozas J."/>
            <person name="Rubenfield M.J."/>
            <person name="Ruiz A."/>
            <person name="Russo S."/>
            <person name="Salzberg S.L."/>
            <person name="Sanchez-Gracia A."/>
            <person name="Saranga D.J."/>
            <person name="Sato H."/>
            <person name="Schaeffer S.W."/>
            <person name="Schatz M.C."/>
            <person name="Schlenke T."/>
            <person name="Schwartz R."/>
            <person name="Segarra C."/>
            <person name="Singh R.S."/>
            <person name="Sirot L."/>
            <person name="Sirota M."/>
            <person name="Sisneros N.B."/>
            <person name="Smith C.D."/>
            <person name="Smith T.F."/>
            <person name="Spieth J."/>
            <person name="Stage D.E."/>
            <person name="Stark A."/>
            <person name="Stephan W."/>
            <person name="Strausberg R.L."/>
            <person name="Strempel S."/>
            <person name="Sturgill D."/>
            <person name="Sutton G."/>
            <person name="Sutton G.G."/>
            <person name="Tao W."/>
            <person name="Teichmann S."/>
            <person name="Tobari Y.N."/>
            <person name="Tomimura Y."/>
            <person name="Tsolas J.M."/>
            <person name="Valente V.L."/>
            <person name="Venter E."/>
            <person name="Venter J.C."/>
            <person name="Vicario S."/>
            <person name="Vieira F.G."/>
            <person name="Vilella A.J."/>
            <person name="Villasante A."/>
            <person name="Walenz B."/>
            <person name="Wang J."/>
            <person name="Wasserman M."/>
            <person name="Watts T."/>
            <person name="Wilson D."/>
            <person name="Wilson R.K."/>
            <person name="Wing R.A."/>
            <person name="Wolfner M.F."/>
            <person name="Wong A."/>
            <person name="Wong G.K."/>
            <person name="Wu C.I."/>
            <person name="Wu G."/>
            <person name="Yamamoto D."/>
            <person name="Yang H.P."/>
            <person name="Yang S.P."/>
            <person name="Yorke J.A."/>
            <person name="Yoshida K."/>
            <person name="Zdobnov E."/>
            <person name="Zhang P."/>
            <person name="Zhang Y."/>
            <person name="Zimin A.V."/>
            <person name="Baldwin J."/>
            <person name="Abdouelleil A."/>
            <person name="Abdulkadir J."/>
            <person name="Abebe A."/>
            <person name="Abera B."/>
            <person name="Abreu J."/>
            <person name="Acer S.C."/>
            <person name="Aftuck L."/>
            <person name="Alexander A."/>
            <person name="An P."/>
            <person name="Anderson E."/>
            <person name="Anderson S."/>
            <person name="Arachi H."/>
            <person name="Azer M."/>
            <person name="Bachantsang P."/>
            <person name="Barry A."/>
            <person name="Bayul T."/>
            <person name="Berlin A."/>
            <person name="Bessette D."/>
            <person name="Bloom T."/>
            <person name="Blye J."/>
            <person name="Boguslavskiy L."/>
            <person name="Bonnet C."/>
            <person name="Boukhgalter B."/>
            <person name="Bourzgui I."/>
            <person name="Brown A."/>
            <person name="Cahill P."/>
            <person name="Channer S."/>
            <person name="Cheshatsang Y."/>
            <person name="Chuda L."/>
            <person name="Citroen M."/>
            <person name="Collymore A."/>
            <person name="Cooke P."/>
            <person name="Costello M."/>
            <person name="D'Aco K."/>
            <person name="Daza R."/>
            <person name="De Haan G."/>
            <person name="DeGray S."/>
            <person name="DeMaso C."/>
            <person name="Dhargay N."/>
            <person name="Dooley K."/>
            <person name="Dooley E."/>
            <person name="Doricent M."/>
            <person name="Dorje P."/>
            <person name="Dorjee K."/>
            <person name="Dupes A."/>
            <person name="Elong R."/>
            <person name="Falk J."/>
            <person name="Farina A."/>
            <person name="Faro S."/>
            <person name="Ferguson D."/>
            <person name="Fisher S."/>
            <person name="Foley C.D."/>
            <person name="Franke A."/>
            <person name="Friedrich D."/>
            <person name="Gadbois L."/>
            <person name="Gearin G."/>
            <person name="Gearin C.R."/>
            <person name="Giannoukos G."/>
            <person name="Goode T."/>
            <person name="Graham J."/>
            <person name="Grandbois E."/>
            <person name="Grewal S."/>
            <person name="Gyaltsen K."/>
            <person name="Hafez N."/>
            <person name="Hagos B."/>
            <person name="Hall J."/>
            <person name="Henson C."/>
            <person name="Hollinger A."/>
            <person name="Honan T."/>
            <person name="Huard M.D."/>
            <person name="Hughes L."/>
            <person name="Hurhula B."/>
            <person name="Husby M.E."/>
            <person name="Kamat A."/>
            <person name="Kanga B."/>
            <person name="Kashin S."/>
            <person name="Khazanovich D."/>
            <person name="Kisner P."/>
            <person name="Lance K."/>
            <person name="Lara M."/>
            <person name="Lee W."/>
            <person name="Lennon N."/>
            <person name="Letendre F."/>
            <person name="LeVine R."/>
            <person name="Lipovsky A."/>
            <person name="Liu X."/>
            <person name="Liu J."/>
            <person name="Liu S."/>
            <person name="Lokyitsang T."/>
            <person name="Lokyitsang Y."/>
            <person name="Lubonja R."/>
            <person name="Lui A."/>
            <person name="MacDonald P."/>
            <person name="Magnisalis V."/>
            <person name="Maru K."/>
            <person name="Matthews C."/>
            <person name="McCusker W."/>
            <person name="McDonough S."/>
            <person name="Mehta T."/>
            <person name="Meldrim J."/>
            <person name="Meneus L."/>
            <person name="Mihai O."/>
            <person name="Mihalev A."/>
            <person name="Mihova T."/>
            <person name="Mittelman R."/>
            <person name="Mlenga V."/>
            <person name="Montmayeur A."/>
            <person name="Mulrain L."/>
            <person name="Navidi A."/>
            <person name="Naylor J."/>
            <person name="Negash T."/>
            <person name="Nguyen T."/>
            <person name="Nguyen N."/>
            <person name="Nicol R."/>
            <person name="Norbu C."/>
            <person name="Norbu N."/>
            <person name="Novod N."/>
            <person name="O'Neill B."/>
            <person name="Osman S."/>
            <person name="Markiewicz E."/>
            <person name="Oyono O.L."/>
            <person name="Patti C."/>
            <person name="Phunkhang P."/>
            <person name="Pierre F."/>
            <person name="Priest M."/>
            <person name="Raghuraman S."/>
            <person name="Rege F."/>
            <person name="Reyes R."/>
            <person name="Rise C."/>
            <person name="Rogov P."/>
            <person name="Ross K."/>
            <person name="Ryan E."/>
            <person name="Settipalli S."/>
            <person name="Shea T."/>
            <person name="Sherpa N."/>
            <person name="Shi L."/>
            <person name="Shih D."/>
            <person name="Sparrow T."/>
            <person name="Spaulding J."/>
            <person name="Stalker J."/>
            <person name="Stange-Thomann N."/>
            <person name="Stavropoulos S."/>
            <person name="Stone C."/>
            <person name="Strader C."/>
            <person name="Tesfaye S."/>
            <person name="Thomson T."/>
            <person name="Thoulutsang Y."/>
            <person name="Thoulutsang D."/>
            <person name="Topham K."/>
            <person name="Topping I."/>
            <person name="Tsamla T."/>
            <person name="Vassiliev H."/>
            <person name="Vo A."/>
            <person name="Wangchuk T."/>
            <person name="Wangdi T."/>
            <person name="Weiand M."/>
            <person name="Wilkinson J."/>
            <person name="Wilson A."/>
            <person name="Yadav S."/>
            <person name="Young G."/>
            <person name="Yu Q."/>
            <person name="Zembek L."/>
            <person name="Zhong D."/>
            <person name="Zimmer A."/>
            <person name="Zwirko Z."/>
            <person name="Jaffe D.B."/>
            <person name="Alvarez P."/>
            <person name="Brockman W."/>
            <person name="Butler J."/>
            <person name="Chin C."/>
            <person name="Gnerre S."/>
            <person name="Grabherr M."/>
            <person name="Kleber M."/>
            <person name="Mauceli E."/>
            <person name="MacCallum I."/>
        </authorList>
    </citation>
    <scope>NUCLEOTIDE SEQUENCE [LARGE SCALE GENOMIC DNA]</scope>
    <source>
        <strain evidence="4">Tucson 14024-0371.13</strain>
    </source>
</reference>
<dbReference type="Proteomes" id="UP000007801">
    <property type="component" value="Unassembled WGS sequence"/>
</dbReference>
<dbReference type="Gene3D" id="1.10.8.1310">
    <property type="match status" value="1"/>
</dbReference>
<dbReference type="Gene3D" id="1.10.472.80">
    <property type="entry name" value="Ypt/Rab-GAP domain of gyp1p, domain 3"/>
    <property type="match status" value="1"/>
</dbReference>
<dbReference type="Pfam" id="PF00566">
    <property type="entry name" value="RabGAP-TBC"/>
    <property type="match status" value="1"/>
</dbReference>
<dbReference type="GO" id="GO:0005789">
    <property type="term" value="C:endoplasmic reticulum membrane"/>
    <property type="evidence" value="ECO:0007669"/>
    <property type="project" value="TreeGrafter"/>
</dbReference>
<accession>A0A0P8Y7W6</accession>
<evidence type="ECO:0000259" key="2">
    <source>
        <dbReference type="PROSITE" id="PS50086"/>
    </source>
</evidence>
<proteinExistence type="predicted"/>
<evidence type="ECO:0000256" key="1">
    <source>
        <dbReference type="ARBA" id="ARBA00022468"/>
    </source>
</evidence>
<dbReference type="FunFam" id="1.10.472.80:FF:000062">
    <property type="entry name" value="Uncharacterized protein, isoform C"/>
    <property type="match status" value="1"/>
</dbReference>
<evidence type="ECO:0000313" key="3">
    <source>
        <dbReference type="EMBL" id="KPU75343.1"/>
    </source>
</evidence>